<evidence type="ECO:0000256" key="16">
    <source>
        <dbReference type="HAMAP-Rule" id="MF_01417"/>
    </source>
</evidence>
<dbReference type="CDD" id="cd06830">
    <property type="entry name" value="PLPDE_III_ADC"/>
    <property type="match status" value="1"/>
</dbReference>
<evidence type="ECO:0000256" key="18">
    <source>
        <dbReference type="PIRSR" id="PIRSR600183-50"/>
    </source>
</evidence>
<dbReference type="FunFam" id="1.10.287.3440:FF:000001">
    <property type="entry name" value="Biosynthetic arginine decarboxylase"/>
    <property type="match status" value="1"/>
</dbReference>
<dbReference type="UniPathway" id="UPA00186">
    <property type="reaction ID" value="UER00284"/>
</dbReference>
<dbReference type="InterPro" id="IPR040634">
    <property type="entry name" value="Arg_decarb_HB"/>
</dbReference>
<dbReference type="PANTHER" id="PTHR43295">
    <property type="entry name" value="ARGININE DECARBOXYLASE"/>
    <property type="match status" value="1"/>
</dbReference>
<dbReference type="Proteomes" id="UP000005959">
    <property type="component" value="Unassembled WGS sequence"/>
</dbReference>
<feature type="binding site" evidence="16">
    <location>
        <begin position="313"/>
        <end position="323"/>
    </location>
    <ligand>
        <name>substrate</name>
    </ligand>
</feature>
<evidence type="ECO:0000313" key="24">
    <source>
        <dbReference type="Proteomes" id="UP000005959"/>
    </source>
</evidence>
<comment type="cofactor">
    <cofactor evidence="2 16">
        <name>Mg(2+)</name>
        <dbReference type="ChEBI" id="CHEBI:18420"/>
    </cofactor>
</comment>
<dbReference type="FunFam" id="1.20.58.930:FF:000001">
    <property type="entry name" value="Biosynthetic arginine decarboxylase"/>
    <property type="match status" value="1"/>
</dbReference>
<organism evidence="23 24">
    <name type="scientific">Hafnia alvei ATCC 51873</name>
    <dbReference type="NCBI Taxonomy" id="1002364"/>
    <lineage>
        <taxon>Bacteria</taxon>
        <taxon>Pseudomonadati</taxon>
        <taxon>Pseudomonadota</taxon>
        <taxon>Gammaproteobacteria</taxon>
        <taxon>Enterobacterales</taxon>
        <taxon>Hafniaceae</taxon>
        <taxon>Hafnia</taxon>
    </lineage>
</organism>
<dbReference type="HAMAP" id="MF_01417">
    <property type="entry name" value="SpeA"/>
    <property type="match status" value="1"/>
</dbReference>
<evidence type="ECO:0000256" key="6">
    <source>
        <dbReference type="ARBA" id="ARBA00012426"/>
    </source>
</evidence>
<name>G9Y3C3_HAFAL</name>
<evidence type="ECO:0000256" key="7">
    <source>
        <dbReference type="ARBA" id="ARBA00022723"/>
    </source>
</evidence>
<dbReference type="FunFam" id="3.20.20.10:FF:000001">
    <property type="entry name" value="Biosynthetic arginine decarboxylase"/>
    <property type="match status" value="1"/>
</dbReference>
<evidence type="ECO:0000259" key="20">
    <source>
        <dbReference type="Pfam" id="PF02784"/>
    </source>
</evidence>
<evidence type="ECO:0000256" key="1">
    <source>
        <dbReference type="ARBA" id="ARBA00001933"/>
    </source>
</evidence>
<dbReference type="SUPFAM" id="SSF50621">
    <property type="entry name" value="Alanine racemase C-terminal domain-like"/>
    <property type="match status" value="1"/>
</dbReference>
<keyword evidence="8 16" id="KW-0210">Decarboxylase</keyword>
<keyword evidence="12 16" id="KW-0745">Spermidine biosynthesis</keyword>
<dbReference type="Pfam" id="PF17944">
    <property type="entry name" value="Arg_decarbox_C"/>
    <property type="match status" value="1"/>
</dbReference>
<dbReference type="Gene3D" id="1.10.287.3440">
    <property type="match status" value="1"/>
</dbReference>
<feature type="domain" description="Arginine decarboxylase helical bundle" evidence="21">
    <location>
        <begin position="398"/>
        <end position="484"/>
    </location>
</feature>
<dbReference type="PRINTS" id="PR01179">
    <property type="entry name" value="ODADCRBXLASE"/>
</dbReference>
<dbReference type="GO" id="GO:0046872">
    <property type="term" value="F:metal ion binding"/>
    <property type="evidence" value="ECO:0007669"/>
    <property type="project" value="UniProtKB-KW"/>
</dbReference>
<dbReference type="InterPro" id="IPR009006">
    <property type="entry name" value="Ala_racemase/Decarboxylase_C"/>
</dbReference>
<evidence type="ECO:0000256" key="10">
    <source>
        <dbReference type="ARBA" id="ARBA00022898"/>
    </source>
</evidence>
<comment type="pathway">
    <text evidence="4 16">Amine and polyamine biosynthesis; agmatine biosynthesis; agmatine from L-arginine: step 1/1.</text>
</comment>
<keyword evidence="23" id="KW-0560">Oxidoreductase</keyword>
<dbReference type="NCBIfam" id="TIGR01273">
    <property type="entry name" value="speA"/>
    <property type="match status" value="1"/>
</dbReference>
<dbReference type="InterPro" id="IPR002985">
    <property type="entry name" value="Arg_decrbxlase"/>
</dbReference>
<dbReference type="InterPro" id="IPR022657">
    <property type="entry name" value="De-COase2_CS"/>
</dbReference>
<keyword evidence="10 16" id="KW-0663">Pyridoxal phosphate</keyword>
<feature type="modified residue" description="N6-(pyridoxal phosphate)lysine" evidence="16 17">
    <location>
        <position position="133"/>
    </location>
</feature>
<evidence type="ECO:0000256" key="13">
    <source>
        <dbReference type="ARBA" id="ARBA00023115"/>
    </source>
</evidence>
<evidence type="ECO:0000259" key="21">
    <source>
        <dbReference type="Pfam" id="PF17810"/>
    </source>
</evidence>
<comment type="caution">
    <text evidence="23">The sequence shown here is derived from an EMBL/GenBank/DDBJ whole genome shotgun (WGS) entry which is preliminary data.</text>
</comment>
<keyword evidence="23" id="KW-0503">Monooxygenase</keyword>
<dbReference type="GO" id="GO:0006527">
    <property type="term" value="P:L-arginine catabolic process"/>
    <property type="evidence" value="ECO:0007669"/>
    <property type="project" value="InterPro"/>
</dbReference>
<keyword evidence="14 16" id="KW-0456">Lyase</keyword>
<dbReference type="GO" id="GO:0008295">
    <property type="term" value="P:spermidine biosynthetic process"/>
    <property type="evidence" value="ECO:0007669"/>
    <property type="project" value="UniProtKB-UniRule"/>
</dbReference>
<keyword evidence="9 16" id="KW-0460">Magnesium</keyword>
<dbReference type="PATRIC" id="fig|1002364.3.peg.1036"/>
<feature type="domain" description="Arginine decarboxylase C-terminal helical" evidence="22">
    <location>
        <begin position="612"/>
        <end position="661"/>
    </location>
</feature>
<evidence type="ECO:0000256" key="2">
    <source>
        <dbReference type="ARBA" id="ARBA00001946"/>
    </source>
</evidence>
<sequence>MHKEFVMSNELSQRPQEAAGHHHLRSMQEVAMNDRNASKMLSTYNVAYWGGNYYDVNELGHISVCPDPDVPEARVDLTQLVEKLQKESNQRLPALFCFPQILQHRLRSINAAFKRARESFGYEGGYFLVYPIKVNQHRRVIESLVNSGEPLGLEAGSKAELMAVLAHAGMTRSVIVCNGYKDREYIRLALIGEKLGHKVYLVIEKMSEIKLVMEEAERLNVVPRLGVRARLSSQGSGKWQSSGGEKSKFGLAATQVLQLVETLREAGRLDSLQLLHFHLGSQLANIRDIATGVRESARFYVELHKLGVNIQCFDVGGGLGVDYEGTRSQSDCSVNYGLNEYANNVIWGIGDACNEHGLPHPTVITESGRAVTAHHTVLVSNVIGVERNEFHAPIAPAEDAPRALQSLWATWEEMQDSGTKRSLREWLHDSQLDLNDVHSQYAHGILDLTQRAWAEQQYLTICSQIQEHLDPSNRAHRPIIDELQERMADKLYVNFSLFQSMPDAWGIDQLFPVLPLSGLDQAPERRAVLLDITCDSDGAIDHYIDGDGIATTMPMPQYDPENPPLIGFFMVGAYQEILGNMHNLFGDTASVDVFVFEDGSVEVQDSDEGNTVAEMLEYVQLDPEVLLTRFRDQVRKTDLAPELQTQFLDEFESGLYGYTYLEDE</sequence>
<keyword evidence="11 16" id="KW-0661">Putrescine biosynthesis</keyword>
<gene>
    <name evidence="16" type="primary">speA</name>
    <name evidence="23" type="ORF">HMPREF0454_01125</name>
</gene>
<dbReference type="PROSITE" id="PS00878">
    <property type="entry name" value="ODR_DC_2_1"/>
    <property type="match status" value="1"/>
</dbReference>
<dbReference type="SUPFAM" id="SSF51419">
    <property type="entry name" value="PLP-binding barrel"/>
    <property type="match status" value="1"/>
</dbReference>
<evidence type="ECO:0000256" key="19">
    <source>
        <dbReference type="SAM" id="MobiDB-lite"/>
    </source>
</evidence>
<dbReference type="EMBL" id="AGCI01000017">
    <property type="protein sequence ID" value="EHM45586.1"/>
    <property type="molecule type" value="Genomic_DNA"/>
</dbReference>
<dbReference type="PANTHER" id="PTHR43295:SF9">
    <property type="entry name" value="BIOSYNTHETIC ARGININE DECARBOXYLASE"/>
    <property type="match status" value="1"/>
</dbReference>
<dbReference type="NCBIfam" id="NF003763">
    <property type="entry name" value="PRK05354.1"/>
    <property type="match status" value="1"/>
</dbReference>
<dbReference type="EC" id="4.1.1.19" evidence="6 16"/>
<comment type="function">
    <text evidence="3 16">Catalyzes the biosynthesis of agmatine from arginine.</text>
</comment>
<evidence type="ECO:0000256" key="17">
    <source>
        <dbReference type="PIRSR" id="PIRSR001336-50"/>
    </source>
</evidence>
<dbReference type="Pfam" id="PF02784">
    <property type="entry name" value="Orn_Arg_deC_N"/>
    <property type="match status" value="1"/>
</dbReference>
<proteinExistence type="inferred from homology"/>
<reference evidence="23 24" key="1">
    <citation type="submission" date="2011-08" db="EMBL/GenBank/DDBJ databases">
        <authorList>
            <person name="Weinstock G."/>
            <person name="Sodergren E."/>
            <person name="Clifton S."/>
            <person name="Fulton L."/>
            <person name="Fulton B."/>
            <person name="Courtney L."/>
            <person name="Fronick C."/>
            <person name="Harrison M."/>
            <person name="Strong C."/>
            <person name="Farmer C."/>
            <person name="Delahaunty K."/>
            <person name="Markovic C."/>
            <person name="Hall O."/>
            <person name="Minx P."/>
            <person name="Tomlinson C."/>
            <person name="Mitreva M."/>
            <person name="Hou S."/>
            <person name="Chen J."/>
            <person name="Wollam A."/>
            <person name="Pepin K.H."/>
            <person name="Johnson M."/>
            <person name="Bhonagiri V."/>
            <person name="Zhang X."/>
            <person name="Suruliraj S."/>
            <person name="Warren W."/>
            <person name="Chinwalla A."/>
            <person name="Mardis E.R."/>
            <person name="Wilson R.K."/>
        </authorList>
    </citation>
    <scope>NUCLEOTIDE SEQUENCE [LARGE SCALE GENOMIC DNA]</scope>
    <source>
        <strain evidence="23 24">ATCC 51873</strain>
    </source>
</reference>
<comment type="cofactor">
    <cofactor evidence="1 16 17">
        <name>pyridoxal 5'-phosphate</name>
        <dbReference type="ChEBI" id="CHEBI:597326"/>
    </cofactor>
</comment>
<dbReference type="GO" id="GO:0004497">
    <property type="term" value="F:monooxygenase activity"/>
    <property type="evidence" value="ECO:0007669"/>
    <property type="project" value="UniProtKB-KW"/>
</dbReference>
<dbReference type="InterPro" id="IPR029066">
    <property type="entry name" value="PLP-binding_barrel"/>
</dbReference>
<feature type="domain" description="Orn/DAP/Arg decarboxylase 2 N-terminal" evidence="20">
    <location>
        <begin position="107"/>
        <end position="373"/>
    </location>
</feature>
<evidence type="ECO:0000256" key="9">
    <source>
        <dbReference type="ARBA" id="ARBA00022842"/>
    </source>
</evidence>
<evidence type="ECO:0000256" key="8">
    <source>
        <dbReference type="ARBA" id="ARBA00022793"/>
    </source>
</evidence>
<keyword evidence="7 16" id="KW-0479">Metal-binding</keyword>
<dbReference type="GO" id="GO:0033388">
    <property type="term" value="P:putrescine biosynthetic process from arginine"/>
    <property type="evidence" value="ECO:0007669"/>
    <property type="project" value="TreeGrafter"/>
</dbReference>
<protein>
    <recommendedName>
        <fullName evidence="15 16">Biosynthetic arginine decarboxylase</fullName>
        <shortName evidence="16">ADC</shortName>
        <ecNumber evidence="6 16">4.1.1.19</ecNumber>
    </recommendedName>
</protein>
<evidence type="ECO:0000256" key="12">
    <source>
        <dbReference type="ARBA" id="ARBA00023066"/>
    </source>
</evidence>
<evidence type="ECO:0000256" key="5">
    <source>
        <dbReference type="ARBA" id="ARBA00008357"/>
    </source>
</evidence>
<keyword evidence="13 16" id="KW-0620">Polyamine biosynthesis</keyword>
<evidence type="ECO:0000256" key="11">
    <source>
        <dbReference type="ARBA" id="ARBA00023023"/>
    </source>
</evidence>
<evidence type="ECO:0000256" key="14">
    <source>
        <dbReference type="ARBA" id="ARBA00023239"/>
    </source>
</evidence>
<evidence type="ECO:0000313" key="23">
    <source>
        <dbReference type="EMBL" id="EHM45586.1"/>
    </source>
</evidence>
<dbReference type="HOGENOM" id="CLU_027243_1_0_6"/>
<evidence type="ECO:0000256" key="3">
    <source>
        <dbReference type="ARBA" id="ARBA00002257"/>
    </source>
</evidence>
<dbReference type="InterPro" id="IPR041128">
    <property type="entry name" value="Arg_decarbox_C"/>
</dbReference>
<evidence type="ECO:0000259" key="22">
    <source>
        <dbReference type="Pfam" id="PF17944"/>
    </source>
</evidence>
<comment type="similarity">
    <text evidence="5 16">Belongs to the Orn/Lys/Arg decarboxylase class-II family. SpeA subfamily.</text>
</comment>
<evidence type="ECO:0000256" key="15">
    <source>
        <dbReference type="ARBA" id="ARBA00068337"/>
    </source>
</evidence>
<dbReference type="Gene3D" id="1.20.58.930">
    <property type="match status" value="1"/>
</dbReference>
<dbReference type="InterPro" id="IPR022653">
    <property type="entry name" value="De-COase2_pyr-phos_BS"/>
</dbReference>
<dbReference type="Gene3D" id="2.40.37.10">
    <property type="entry name" value="Lyase, Ornithine Decarboxylase, Chain A, domain 1"/>
    <property type="match status" value="1"/>
</dbReference>
<dbReference type="AlphaFoldDB" id="G9Y3C3"/>
<dbReference type="InterPro" id="IPR022644">
    <property type="entry name" value="De-COase2_N"/>
</dbReference>
<dbReference type="InterPro" id="IPR000183">
    <property type="entry name" value="Orn/DAP/Arg_de-COase"/>
</dbReference>
<accession>G9Y3C3</accession>
<dbReference type="Pfam" id="PF17810">
    <property type="entry name" value="Arg_decarb_HB"/>
    <property type="match status" value="1"/>
</dbReference>
<dbReference type="PRINTS" id="PR01180">
    <property type="entry name" value="ARGDCRBXLASE"/>
</dbReference>
<feature type="region of interest" description="Disordered" evidence="19">
    <location>
        <begin position="1"/>
        <end position="23"/>
    </location>
</feature>
<evidence type="ECO:0000256" key="4">
    <source>
        <dbReference type="ARBA" id="ARBA00004773"/>
    </source>
</evidence>
<dbReference type="PIRSF" id="PIRSF001336">
    <property type="entry name" value="Arg_decrbxlase"/>
    <property type="match status" value="1"/>
</dbReference>
<dbReference type="PROSITE" id="PS00879">
    <property type="entry name" value="ODR_DC_2_2"/>
    <property type="match status" value="1"/>
</dbReference>
<dbReference type="GO" id="GO:0008792">
    <property type="term" value="F:arginine decarboxylase activity"/>
    <property type="evidence" value="ECO:0007669"/>
    <property type="project" value="UniProtKB-UniRule"/>
</dbReference>
<dbReference type="Gene3D" id="3.20.20.10">
    <property type="entry name" value="Alanine racemase"/>
    <property type="match status" value="1"/>
</dbReference>
<dbReference type="FunFam" id="2.40.37.10:FF:000001">
    <property type="entry name" value="Biosynthetic arginine decarboxylase"/>
    <property type="match status" value="1"/>
</dbReference>
<comment type="catalytic activity">
    <reaction evidence="16">
        <text>L-arginine + H(+) = agmatine + CO2</text>
        <dbReference type="Rhea" id="RHEA:17641"/>
        <dbReference type="ChEBI" id="CHEBI:15378"/>
        <dbReference type="ChEBI" id="CHEBI:16526"/>
        <dbReference type="ChEBI" id="CHEBI:32682"/>
        <dbReference type="ChEBI" id="CHEBI:58145"/>
        <dbReference type="EC" id="4.1.1.19"/>
    </reaction>
</comment>
<feature type="active site" description="Proton donor" evidence="18">
    <location>
        <position position="534"/>
    </location>
</feature>